<keyword evidence="6" id="KW-1185">Reference proteome</keyword>
<dbReference type="Gene3D" id="1.10.10.10">
    <property type="entry name" value="Winged helix-like DNA-binding domain superfamily/Winged helix DNA-binding domain"/>
    <property type="match status" value="1"/>
</dbReference>
<dbReference type="InterPro" id="IPR036390">
    <property type="entry name" value="WH_DNA-bd_sf"/>
</dbReference>
<organism evidence="5 6">
    <name type="scientific">Kutzneria kofuensis</name>
    <dbReference type="NCBI Taxonomy" id="103725"/>
    <lineage>
        <taxon>Bacteria</taxon>
        <taxon>Bacillati</taxon>
        <taxon>Actinomycetota</taxon>
        <taxon>Actinomycetes</taxon>
        <taxon>Pseudonocardiales</taxon>
        <taxon>Pseudonocardiaceae</taxon>
        <taxon>Kutzneria</taxon>
    </lineage>
</organism>
<name>A0A7W9NJU6_9PSEU</name>
<protein>
    <submittedName>
        <fullName evidence="5">DNA-binding HxlR family transcriptional regulator</fullName>
    </submittedName>
</protein>
<evidence type="ECO:0000259" key="4">
    <source>
        <dbReference type="PROSITE" id="PS51118"/>
    </source>
</evidence>
<dbReference type="Proteomes" id="UP000585638">
    <property type="component" value="Unassembled WGS sequence"/>
</dbReference>
<keyword evidence="2 5" id="KW-0238">DNA-binding</keyword>
<dbReference type="CDD" id="cd00090">
    <property type="entry name" value="HTH_ARSR"/>
    <property type="match status" value="1"/>
</dbReference>
<dbReference type="InterPro" id="IPR002577">
    <property type="entry name" value="HTH_HxlR"/>
</dbReference>
<dbReference type="InterPro" id="IPR011991">
    <property type="entry name" value="ArsR-like_HTH"/>
</dbReference>
<dbReference type="PANTHER" id="PTHR33204:SF18">
    <property type="entry name" value="TRANSCRIPTIONAL REGULATORY PROTEIN"/>
    <property type="match status" value="1"/>
</dbReference>
<sequence>MSDDPSCSIERSLQVLGERWSLLILRQIFIGQHRFAEIQAELGVAPNLLSARLKTLVEAGVLRMRPYQEAGSRQRQSYHLTDAGRDLLPILGAFQQWGDRYRPRPSGPSVARRTRTTGEPLHVAFVTEDGREVDLSDVDMLVTRDAA</sequence>
<reference evidence="5 6" key="1">
    <citation type="submission" date="2020-08" db="EMBL/GenBank/DDBJ databases">
        <title>Sequencing the genomes of 1000 actinobacteria strains.</title>
        <authorList>
            <person name="Klenk H.-P."/>
        </authorList>
    </citation>
    <scope>NUCLEOTIDE SEQUENCE [LARGE SCALE GENOMIC DNA]</scope>
    <source>
        <strain evidence="5 6">DSM 43851</strain>
    </source>
</reference>
<dbReference type="GO" id="GO:0003677">
    <property type="term" value="F:DNA binding"/>
    <property type="evidence" value="ECO:0007669"/>
    <property type="project" value="UniProtKB-KW"/>
</dbReference>
<comment type="caution">
    <text evidence="5">The sequence shown here is derived from an EMBL/GenBank/DDBJ whole genome shotgun (WGS) entry which is preliminary data.</text>
</comment>
<dbReference type="PANTHER" id="PTHR33204">
    <property type="entry name" value="TRANSCRIPTIONAL REGULATOR, MARR FAMILY"/>
    <property type="match status" value="1"/>
</dbReference>
<dbReference type="SUPFAM" id="SSF46785">
    <property type="entry name" value="Winged helix' DNA-binding domain"/>
    <property type="match status" value="1"/>
</dbReference>
<dbReference type="InterPro" id="IPR036388">
    <property type="entry name" value="WH-like_DNA-bd_sf"/>
</dbReference>
<dbReference type="Pfam" id="PF01638">
    <property type="entry name" value="HxlR"/>
    <property type="match status" value="1"/>
</dbReference>
<evidence type="ECO:0000256" key="1">
    <source>
        <dbReference type="ARBA" id="ARBA00023015"/>
    </source>
</evidence>
<keyword evidence="3" id="KW-0804">Transcription</keyword>
<evidence type="ECO:0000313" key="6">
    <source>
        <dbReference type="Proteomes" id="UP000585638"/>
    </source>
</evidence>
<evidence type="ECO:0000313" key="5">
    <source>
        <dbReference type="EMBL" id="MBB5896002.1"/>
    </source>
</evidence>
<feature type="domain" description="HTH hxlR-type" evidence="4">
    <location>
        <begin position="7"/>
        <end position="106"/>
    </location>
</feature>
<dbReference type="PROSITE" id="PS51118">
    <property type="entry name" value="HTH_HXLR"/>
    <property type="match status" value="1"/>
</dbReference>
<keyword evidence="1" id="KW-0805">Transcription regulation</keyword>
<evidence type="ECO:0000256" key="2">
    <source>
        <dbReference type="ARBA" id="ARBA00023125"/>
    </source>
</evidence>
<accession>A0A7W9NJU6</accession>
<dbReference type="AlphaFoldDB" id="A0A7W9NJU6"/>
<gene>
    <name evidence="5" type="ORF">BJ998_007198</name>
</gene>
<evidence type="ECO:0000256" key="3">
    <source>
        <dbReference type="ARBA" id="ARBA00023163"/>
    </source>
</evidence>
<dbReference type="RefSeq" id="WP_184867716.1">
    <property type="nucleotide sequence ID" value="NZ_BAAAWY010000041.1"/>
</dbReference>
<proteinExistence type="predicted"/>
<dbReference type="EMBL" id="JACHIR010000001">
    <property type="protein sequence ID" value="MBB5896002.1"/>
    <property type="molecule type" value="Genomic_DNA"/>
</dbReference>